<proteinExistence type="predicted"/>
<evidence type="ECO:0000313" key="5">
    <source>
        <dbReference type="Proteomes" id="UP000256343"/>
    </source>
</evidence>
<evidence type="ECO:0000313" key="3">
    <source>
        <dbReference type="EMBL" id="SSW91192.1"/>
    </source>
</evidence>
<dbReference type="AlphaFoldDB" id="A0A336JNS5"/>
<dbReference type="Proteomes" id="UP000256343">
    <property type="component" value="Unassembled WGS sequence"/>
</dbReference>
<evidence type="ECO:0000313" key="2">
    <source>
        <dbReference type="EMBL" id="RED34523.1"/>
    </source>
</evidence>
<dbReference type="EMBL" id="QRDT01000010">
    <property type="protein sequence ID" value="RED34523.1"/>
    <property type="molecule type" value="Genomic_DNA"/>
</dbReference>
<evidence type="ECO:0000256" key="1">
    <source>
        <dbReference type="SAM" id="Phobius"/>
    </source>
</evidence>
<gene>
    <name evidence="2" type="ORF">BJ125_110163</name>
    <name evidence="3" type="ORF">SAMN05892882_110163</name>
</gene>
<keyword evidence="1" id="KW-0812">Transmembrane</keyword>
<sequence>MTMGSASIGMEGTAITAVSAIPAVLIPAAAAFEALETLALGGLLLLSRP</sequence>
<evidence type="ECO:0000313" key="4">
    <source>
        <dbReference type="Proteomes" id="UP000252631"/>
    </source>
</evidence>
<reference evidence="3 4" key="1">
    <citation type="submission" date="2017-08" db="EMBL/GenBank/DDBJ databases">
        <authorList>
            <person name="de Groot N.N."/>
        </authorList>
    </citation>
    <scope>NUCLEOTIDE SEQUENCE [LARGE SCALE GENOMIC DNA]</scope>
    <source>
        <strain evidence="3 4">JA575</strain>
    </source>
</reference>
<keyword evidence="5" id="KW-1185">Reference proteome</keyword>
<dbReference type="EMBL" id="UFQQ01000010">
    <property type="protein sequence ID" value="SSW91192.1"/>
    <property type="molecule type" value="Genomic_DNA"/>
</dbReference>
<reference evidence="2 5" key="2">
    <citation type="submission" date="2018-07" db="EMBL/GenBank/DDBJ databases">
        <title>Genomic Encyclopedia of Archaeal and Bacterial Type Strains, Phase II (KMG-II): from individual species to whole genera.</title>
        <authorList>
            <person name="Goeker M."/>
        </authorList>
    </citation>
    <scope>NUCLEOTIDE SEQUENCE [LARGE SCALE GENOMIC DNA]</scope>
    <source>
        <strain evidence="2 5">JA575</strain>
    </source>
</reference>
<feature type="transmembrane region" description="Helical" evidence="1">
    <location>
        <begin position="20"/>
        <end position="46"/>
    </location>
</feature>
<dbReference type="Proteomes" id="UP000252631">
    <property type="component" value="Unassembled WGS sequence"/>
</dbReference>
<dbReference type="RefSeq" id="WP_167443186.1">
    <property type="nucleotide sequence ID" value="NZ_QRDT01000010.1"/>
</dbReference>
<protein>
    <submittedName>
        <fullName evidence="3">Uncharacterized protein</fullName>
    </submittedName>
</protein>
<name>A0A336JNS5_9BRAD</name>
<accession>A0A336JNS5</accession>
<keyword evidence="1" id="KW-0472">Membrane</keyword>
<keyword evidence="1" id="KW-1133">Transmembrane helix</keyword>
<organism evidence="3 4">
    <name type="scientific">Rhodopseudomonas pentothenatexigens</name>
    <dbReference type="NCBI Taxonomy" id="999699"/>
    <lineage>
        <taxon>Bacteria</taxon>
        <taxon>Pseudomonadati</taxon>
        <taxon>Pseudomonadota</taxon>
        <taxon>Alphaproteobacteria</taxon>
        <taxon>Hyphomicrobiales</taxon>
        <taxon>Nitrobacteraceae</taxon>
        <taxon>Rhodopseudomonas</taxon>
    </lineage>
</organism>